<dbReference type="RefSeq" id="WP_307155951.1">
    <property type="nucleotide sequence ID" value="NZ_JAUSWH010000001.1"/>
</dbReference>
<keyword evidence="1" id="KW-0732">Signal</keyword>
<dbReference type="EMBL" id="JAUSWH010000001">
    <property type="protein sequence ID" value="MDQ0453712.1"/>
    <property type="molecule type" value="Genomic_DNA"/>
</dbReference>
<evidence type="ECO:0000313" key="3">
    <source>
        <dbReference type="Proteomes" id="UP001235269"/>
    </source>
</evidence>
<dbReference type="PIRSF" id="PIRSF010521">
    <property type="entry name" value="DUF922_bac"/>
    <property type="match status" value="1"/>
</dbReference>
<keyword evidence="3" id="KW-1185">Reference proteome</keyword>
<organism evidence="2 3">
    <name type="scientific">Rhizobium paknamense</name>
    <dbReference type="NCBI Taxonomy" id="1206817"/>
    <lineage>
        <taxon>Bacteria</taxon>
        <taxon>Pseudomonadati</taxon>
        <taxon>Pseudomonadota</taxon>
        <taxon>Alphaproteobacteria</taxon>
        <taxon>Hyphomicrobiales</taxon>
        <taxon>Rhizobiaceae</taxon>
        <taxon>Rhizobium/Agrobacterium group</taxon>
        <taxon>Rhizobium</taxon>
    </lineage>
</organism>
<gene>
    <name evidence="2" type="ORF">QO005_000027</name>
</gene>
<reference evidence="2 3" key="1">
    <citation type="submission" date="2023-07" db="EMBL/GenBank/DDBJ databases">
        <title>Genomic Encyclopedia of Type Strains, Phase IV (KMG-IV): sequencing the most valuable type-strain genomes for metagenomic binning, comparative biology and taxonomic classification.</title>
        <authorList>
            <person name="Goeker M."/>
        </authorList>
    </citation>
    <scope>NUCLEOTIDE SEQUENCE [LARGE SCALE GENOMIC DNA]</scope>
    <source>
        <strain evidence="2 3">DSM 100301</strain>
    </source>
</reference>
<feature type="chain" id="PRO_5046197627" evidence="1">
    <location>
        <begin position="22"/>
        <end position="202"/>
    </location>
</feature>
<accession>A0ABU0I7P2</accession>
<evidence type="ECO:0000313" key="2">
    <source>
        <dbReference type="EMBL" id="MDQ0453712.1"/>
    </source>
</evidence>
<feature type="signal peptide" evidence="1">
    <location>
        <begin position="1"/>
        <end position="21"/>
    </location>
</feature>
<dbReference type="Pfam" id="PF06037">
    <property type="entry name" value="DUF922"/>
    <property type="match status" value="1"/>
</dbReference>
<evidence type="ECO:0000256" key="1">
    <source>
        <dbReference type="SAM" id="SignalP"/>
    </source>
</evidence>
<dbReference type="GO" id="GO:0008233">
    <property type="term" value="F:peptidase activity"/>
    <property type="evidence" value="ECO:0007669"/>
    <property type="project" value="UniProtKB-KW"/>
</dbReference>
<keyword evidence="2" id="KW-0645">Protease</keyword>
<sequence length="202" mass="22690">MWKWAGAALAIMALSTGQASAETRIRKSYSYFPISGRTAADLDRELERKGPHTNATGMRHPGATRIKFGGTINYLRSANRCAVGDVTVKLNVTIIMPRWKNRATATPELGFIWDTLASDIKRHEERHAEIAVQHARGLETTLKALKPEKSCEILQEQVAIATDKATDEHEADQVRFDRIEAVNFNARILRLLQYRAGKQAHR</sequence>
<name>A0ABU0I7P2_9HYPH</name>
<comment type="caution">
    <text evidence="2">The sequence shown here is derived from an EMBL/GenBank/DDBJ whole genome shotgun (WGS) entry which is preliminary data.</text>
</comment>
<proteinExistence type="predicted"/>
<dbReference type="Proteomes" id="UP001235269">
    <property type="component" value="Unassembled WGS sequence"/>
</dbReference>
<dbReference type="InterPro" id="IPR010321">
    <property type="entry name" value="DUF922"/>
</dbReference>
<protein>
    <submittedName>
        <fullName evidence="2">Secreted Zn-dependent protease</fullName>
    </submittedName>
</protein>
<keyword evidence="2" id="KW-0378">Hydrolase</keyword>
<dbReference type="GO" id="GO:0006508">
    <property type="term" value="P:proteolysis"/>
    <property type="evidence" value="ECO:0007669"/>
    <property type="project" value="UniProtKB-KW"/>
</dbReference>